<dbReference type="OrthoDB" id="6252103at2759"/>
<feature type="coiled-coil region" evidence="4">
    <location>
        <begin position="586"/>
        <end position="628"/>
    </location>
</feature>
<organism evidence="6 7">
    <name type="scientific">Tetrahymena thermophila (strain SB210)</name>
    <dbReference type="NCBI Taxonomy" id="312017"/>
    <lineage>
        <taxon>Eukaryota</taxon>
        <taxon>Sar</taxon>
        <taxon>Alveolata</taxon>
        <taxon>Ciliophora</taxon>
        <taxon>Intramacronucleata</taxon>
        <taxon>Oligohymenophorea</taxon>
        <taxon>Hymenostomatida</taxon>
        <taxon>Tetrahymenina</taxon>
        <taxon>Tetrahymenidae</taxon>
        <taxon>Tetrahymena</taxon>
    </lineage>
</organism>
<evidence type="ECO:0000256" key="1">
    <source>
        <dbReference type="ARBA" id="ARBA00022574"/>
    </source>
</evidence>
<dbReference type="Pfam" id="PF00400">
    <property type="entry name" value="WD40"/>
    <property type="match status" value="8"/>
</dbReference>
<evidence type="ECO:0000256" key="3">
    <source>
        <dbReference type="PROSITE-ProRule" id="PRU00221"/>
    </source>
</evidence>
<evidence type="ECO:0000313" key="7">
    <source>
        <dbReference type="Proteomes" id="UP000009168"/>
    </source>
</evidence>
<dbReference type="PANTHER" id="PTHR19879">
    <property type="entry name" value="TRANSCRIPTION INITIATION FACTOR TFIID"/>
    <property type="match status" value="1"/>
</dbReference>
<keyword evidence="4" id="KW-0175">Coiled coil</keyword>
<dbReference type="InParanoid" id="I7MKE8"/>
<name>I7MKE8_TETTS</name>
<dbReference type="PANTHER" id="PTHR19879:SF9">
    <property type="entry name" value="TRANSCRIPTION INITIATION FACTOR TFIID SUBUNIT 5"/>
    <property type="match status" value="1"/>
</dbReference>
<reference evidence="7" key="1">
    <citation type="journal article" date="2006" name="PLoS Biol.">
        <title>Macronuclear genome sequence of the ciliate Tetrahymena thermophila, a model eukaryote.</title>
        <authorList>
            <person name="Eisen J.A."/>
            <person name="Coyne R.S."/>
            <person name="Wu M."/>
            <person name="Wu D."/>
            <person name="Thiagarajan M."/>
            <person name="Wortman J.R."/>
            <person name="Badger J.H."/>
            <person name="Ren Q."/>
            <person name="Amedeo P."/>
            <person name="Jones K.M."/>
            <person name="Tallon L.J."/>
            <person name="Delcher A.L."/>
            <person name="Salzberg S.L."/>
            <person name="Silva J.C."/>
            <person name="Haas B.J."/>
            <person name="Majoros W.H."/>
            <person name="Farzad M."/>
            <person name="Carlton J.M."/>
            <person name="Smith R.K. Jr."/>
            <person name="Garg J."/>
            <person name="Pearlman R.E."/>
            <person name="Karrer K.M."/>
            <person name="Sun L."/>
            <person name="Manning G."/>
            <person name="Elde N.C."/>
            <person name="Turkewitz A.P."/>
            <person name="Asai D.J."/>
            <person name="Wilkes D.E."/>
            <person name="Wang Y."/>
            <person name="Cai H."/>
            <person name="Collins K."/>
            <person name="Stewart B.A."/>
            <person name="Lee S.R."/>
            <person name="Wilamowska K."/>
            <person name="Weinberg Z."/>
            <person name="Ruzzo W.L."/>
            <person name="Wloga D."/>
            <person name="Gaertig J."/>
            <person name="Frankel J."/>
            <person name="Tsao C.-C."/>
            <person name="Gorovsky M.A."/>
            <person name="Keeling P.J."/>
            <person name="Waller R.F."/>
            <person name="Patron N.J."/>
            <person name="Cherry J.M."/>
            <person name="Stover N.A."/>
            <person name="Krieger C.J."/>
            <person name="del Toro C."/>
            <person name="Ryder H.F."/>
            <person name="Williamson S.C."/>
            <person name="Barbeau R.A."/>
            <person name="Hamilton E.P."/>
            <person name="Orias E."/>
        </authorList>
    </citation>
    <scope>NUCLEOTIDE SEQUENCE [LARGE SCALE GENOMIC DNA]</scope>
    <source>
        <strain evidence="7">SB210</strain>
    </source>
</reference>
<dbReference type="SMART" id="SM00320">
    <property type="entry name" value="WD40"/>
    <property type="match status" value="13"/>
</dbReference>
<feature type="compositionally biased region" description="Low complexity" evidence="5">
    <location>
        <begin position="548"/>
        <end position="562"/>
    </location>
</feature>
<feature type="repeat" description="WD" evidence="3">
    <location>
        <begin position="2168"/>
        <end position="2209"/>
    </location>
</feature>
<feature type="region of interest" description="Disordered" evidence="5">
    <location>
        <begin position="539"/>
        <end position="562"/>
    </location>
</feature>
<keyword evidence="7" id="KW-1185">Reference proteome</keyword>
<dbReference type="InterPro" id="IPR036322">
    <property type="entry name" value="WD40_repeat_dom_sf"/>
</dbReference>
<protein>
    <submittedName>
        <fullName evidence="6">WD domain, G-beta repeat protein</fullName>
    </submittedName>
</protein>
<dbReference type="HOGENOM" id="CLU_231049_0_0_1"/>
<dbReference type="Proteomes" id="UP000009168">
    <property type="component" value="Unassembled WGS sequence"/>
</dbReference>
<feature type="repeat" description="WD" evidence="3">
    <location>
        <begin position="1512"/>
        <end position="1553"/>
    </location>
</feature>
<dbReference type="PROSITE" id="PS50294">
    <property type="entry name" value="WD_REPEATS_REGION"/>
    <property type="match status" value="2"/>
</dbReference>
<feature type="compositionally biased region" description="Basic and acidic residues" evidence="5">
    <location>
        <begin position="209"/>
        <end position="229"/>
    </location>
</feature>
<proteinExistence type="predicted"/>
<dbReference type="PROSITE" id="PS00678">
    <property type="entry name" value="WD_REPEATS_1"/>
    <property type="match status" value="3"/>
</dbReference>
<dbReference type="Gene3D" id="2.130.10.10">
    <property type="entry name" value="YVTN repeat-like/Quinoprotein amine dehydrogenase"/>
    <property type="match status" value="4"/>
</dbReference>
<dbReference type="eggNOG" id="KOG0266">
    <property type="taxonomic scope" value="Eukaryota"/>
</dbReference>
<dbReference type="EMBL" id="GG662651">
    <property type="protein sequence ID" value="EAR98294.1"/>
    <property type="molecule type" value="Genomic_DNA"/>
</dbReference>
<evidence type="ECO:0000256" key="4">
    <source>
        <dbReference type="SAM" id="Coils"/>
    </source>
</evidence>
<feature type="repeat" description="WD" evidence="3">
    <location>
        <begin position="1880"/>
        <end position="1911"/>
    </location>
</feature>
<accession>I7MKE8</accession>
<sequence>MSYNSSQKYISIHIQWTRALFSSVKIDKSLKQKNISCISMIRDQKDFTETQLSKKVQQQIIDLVSKGASSKNVSKFIQKNYELQQDLKMLQPKKLKILGGGCVSSSNVRKVNSNTIVKKEMSQAKQRRKRNEQSIVKADILKLNEEMEAIINTKEDDIYNGKTYVLDTILPILNKQSVVSNRPLHQKLSKILQKAINLVIRVNSQGASNDKDGKNNKQDLDKNKENNIEEKDDVEEDVDDKELDEDLVWTEKDKADMDATFTNIIDRINARISKEPLLNQLYCVTMVRNILRTKKHALKLMDEAIRYGVPLFGLVRNQDPTLLLMLAVKGLQLMDLQQTKHMVQKMMNFQLQALQCAKNLPEDLKKQSKNVQMLFAYFNALDEIISKKNKESWEVQYFCLMQINDLIKIMIDLNEVIQISNSSPHWNSFLKDEEKGMFTICQKRMSMSGIFIVNALDTFLLNHKFLRSISLDIIINLLKLIKIAESKHQQSDKNQNQKVKEEIAQVLYQRWLFETNNQIRTQFIDEDVLQSVDEVVQKKNGGKHRKSNQNQEHQQLGQQQSLKQEQLSVGAIQTEDQEERILIDFANQEQLALQEIQKQIQQQQGKCLAELEKEFNSMNETFDCMKSADGIKKVIKLRQTEIWKQSILNRREQGEIQKDDALLESINLYVNQRLQEKVFSEQEENQQKPKEVDALSFIMNSFIQKKTDLNYHTPLLSVVANGGMGKSMLFKKIEMELLDDFSKDSQQAVYERVPIIIKMADLDSENPNLISYLDNQPIFKELRLDASVLKTSELKKLILFDAFDEYKGKPFNLWTTFNLTEWKNTKVIVSSREENLSKDDYKLYFSVSEGNDQEKKNQNFLVYKLIKFGKEQLLEFAKKSFNQEQKQDTDQKRVDLLASFTQIIEENSQILKLISLPINAFIFIRTLPSLLSQNSNISIRNQTELQEIFFNYQFERDSLLQPRAGTDQGLRELYKMQFFDLFQRIAINMFKQSILSVDIYDVQIDLLPQIKKKLNSQEQKQLLQFLQDYRNPQIITLADDTGRDLYTVKFLHKSLYEYFVARAMKFDFDKLEWNNQKLIDLSFEEISKFAINSRYIMVKGKSEICILQQFARMIKPIIQKREFLQQCEKEESIQGQHNFIQIMLLTRKQFHGEKLDIASSNMLSAIANSKISLTGLKLTRCSFKKAYLYYYRGNIDFTGSNLKEAMLGQCLADYSRSKTEYAQTQDSISDWKSDSIYSFSCCVIPSNQKNNDKLSIITGSFSGFVNQYVLELNGNYSKDNNQFYVIPSKKMYEITKSKRLYKGEITNIEQFENKYFVSQKKNIIVLDENGEEIFIFQAHTQDIKFIDINYQLKHLVTCDINKQLRFWNISKQFQLISSFDEVHQEVMTSICYSQTQNILVSSSKGKKCKVWKMEGSEYVMKYEIDVGQPVDKMIFTPDGKQILVSQGFMKGLVTISLDENKSEEKQATNLTIPFASKMKFSPDNKYLAIICSNSTSIFDVNKKYEKIQTLQFNSYESSPIDIAFSSNSKYIVATGYDSSCAVWDISQDFKLVSSITGHQSSILNLSYSPDGKYIFSTSRYYIFVWQEIKLRDGSLNYEVISTISLDNYYYIEGLAFLNNQSPNHYKFSIISNASYFTLYEFNCSDNKISLIKNCNIEDQQNRQKPVALQYQKSDKYLLSATTQELNLFDVASDYTLIRQFSPNTADQKITCSCFYSDLQKDFHLLIIGYSSNTFDLWDISERSLIEKYKTVTVQGSLAKMICSPCDTILATVTSDNIIQLWHTQKDFALYTTISAVKDTIYSIAFSQDSQFLSCITEDKSIKIFSQQNNFETFKMLKHDIDTTIGCISFQPNNSQQLMTSLNNEITIWNLQETYEIDDNLQGHTESISSTCFSYDGSYLVTASSDSIMKLWYNLSAQDKSLIPLFELVSTIKLNTPNNYTVSVIVFMKDNKSFLTGCDDGSIRLWLIEQLYITPAFTIQKDQQVKAISSISIDANTNKYIAMACQKEFIRFYTQNTKQKSLEFYKQVDFEQAIHSVLFSPNNKYLAAGTNNGKVYILESEEKSDQNATFNVLCQFNDDESTEFVNNLAFTKDSKYLIAAFFSKILLVYDIENRVVTQKVTYSDICSRLEISGDGKILVLSSYKNAFYLFTCNSDSEDRKEILKYIKKNTDHSNSIFSISICQSSNLLCSGSRDSTCRLWEFSNSQNDILVKNIQTL</sequence>
<evidence type="ECO:0000256" key="2">
    <source>
        <dbReference type="ARBA" id="ARBA00022737"/>
    </source>
</evidence>
<evidence type="ECO:0000313" key="6">
    <source>
        <dbReference type="EMBL" id="EAR98294.1"/>
    </source>
</evidence>
<dbReference type="RefSeq" id="XP_001018539.1">
    <property type="nucleotide sequence ID" value="XM_001018539.2"/>
</dbReference>
<feature type="repeat" description="WD" evidence="3">
    <location>
        <begin position="1934"/>
        <end position="1965"/>
    </location>
</feature>
<feature type="repeat" description="WD" evidence="3">
    <location>
        <begin position="1380"/>
        <end position="1421"/>
    </location>
</feature>
<dbReference type="SUPFAM" id="SSF50998">
    <property type="entry name" value="Quinoprotein alcohol dehydrogenase-like"/>
    <property type="match status" value="1"/>
</dbReference>
<keyword evidence="2" id="KW-0677">Repeat</keyword>
<gene>
    <name evidence="6" type="ORF">TTHERM_00285250</name>
</gene>
<dbReference type="STRING" id="312017.I7MKE8"/>
<dbReference type="eggNOG" id="KOG4155">
    <property type="taxonomic scope" value="Eukaryota"/>
</dbReference>
<dbReference type="PROSITE" id="PS50082">
    <property type="entry name" value="WD_REPEATS_2"/>
    <property type="match status" value="5"/>
</dbReference>
<evidence type="ECO:0000256" key="5">
    <source>
        <dbReference type="SAM" id="MobiDB-lite"/>
    </source>
</evidence>
<keyword evidence="1 3" id="KW-0853">WD repeat</keyword>
<feature type="region of interest" description="Disordered" evidence="5">
    <location>
        <begin position="206"/>
        <end position="239"/>
    </location>
</feature>
<dbReference type="InterPro" id="IPR015943">
    <property type="entry name" value="WD40/YVTN_repeat-like_dom_sf"/>
</dbReference>
<dbReference type="KEGG" id="tet:TTHERM_00285250"/>
<dbReference type="InterPro" id="IPR011047">
    <property type="entry name" value="Quinoprotein_ADH-like_sf"/>
</dbReference>
<dbReference type="GeneID" id="7840072"/>
<dbReference type="InterPro" id="IPR019775">
    <property type="entry name" value="WD40_repeat_CS"/>
</dbReference>
<dbReference type="InterPro" id="IPR001680">
    <property type="entry name" value="WD40_rpt"/>
</dbReference>
<feature type="compositionally biased region" description="Acidic residues" evidence="5">
    <location>
        <begin position="230"/>
        <end position="239"/>
    </location>
</feature>
<dbReference type="SUPFAM" id="SSF50978">
    <property type="entry name" value="WD40 repeat-like"/>
    <property type="match status" value="3"/>
</dbReference>